<evidence type="ECO:0000256" key="6">
    <source>
        <dbReference type="ARBA" id="ARBA00011738"/>
    </source>
</evidence>
<evidence type="ECO:0000256" key="10">
    <source>
        <dbReference type="ARBA" id="ARBA00022801"/>
    </source>
</evidence>
<evidence type="ECO:0000256" key="9">
    <source>
        <dbReference type="ARBA" id="ARBA00022723"/>
    </source>
</evidence>
<dbReference type="GO" id="GO:0002953">
    <property type="term" value="F:5'-deoxynucleotidase activity"/>
    <property type="evidence" value="ECO:0007669"/>
    <property type="project" value="UniProtKB-EC"/>
</dbReference>
<dbReference type="EMBL" id="JAVRJZ010000005">
    <property type="protein sequence ID" value="KAK2722395.1"/>
    <property type="molecule type" value="Genomic_DNA"/>
</dbReference>
<gene>
    <name evidence="13" type="ORF">QYM36_002810</name>
</gene>
<sequence>MSSLSLLEFCKLIGKLKHLKRTGWVLRDIIEPETVASHMYRMALLTFALKPEEGIDQVKCMKMSLVHDLAESIVGDITPHCGVTEDDKHEREKKAIHDIAELLPEVSREEIIKLFMEYESQSTLEAKLVKDFDKFDMIMQAYEYETSKCELGKLEEFFTSTRGKFTNEQVKEWVKALEDERNKNMKKLNTQ</sequence>
<dbReference type="PROSITE" id="PS51831">
    <property type="entry name" value="HD"/>
    <property type="match status" value="1"/>
</dbReference>
<evidence type="ECO:0000256" key="2">
    <source>
        <dbReference type="ARBA" id="ARBA00001936"/>
    </source>
</evidence>
<comment type="cofactor">
    <cofactor evidence="2">
        <name>Mn(2+)</name>
        <dbReference type="ChEBI" id="CHEBI:29035"/>
    </cofactor>
</comment>
<dbReference type="Pfam" id="PF13023">
    <property type="entry name" value="HD_3"/>
    <property type="match status" value="1"/>
</dbReference>
<evidence type="ECO:0000256" key="7">
    <source>
        <dbReference type="ARBA" id="ARBA00012964"/>
    </source>
</evidence>
<dbReference type="GO" id="GO:0005737">
    <property type="term" value="C:cytoplasm"/>
    <property type="evidence" value="ECO:0007669"/>
    <property type="project" value="TreeGrafter"/>
</dbReference>
<dbReference type="EC" id="3.1.3.89" evidence="7"/>
<keyword evidence="10" id="KW-0378">Hydrolase</keyword>
<evidence type="ECO:0000259" key="12">
    <source>
        <dbReference type="PROSITE" id="PS51831"/>
    </source>
</evidence>
<organism evidence="13 14">
    <name type="scientific">Artemia franciscana</name>
    <name type="common">Brine shrimp</name>
    <name type="synonym">Artemia sanfranciscana</name>
    <dbReference type="NCBI Taxonomy" id="6661"/>
    <lineage>
        <taxon>Eukaryota</taxon>
        <taxon>Metazoa</taxon>
        <taxon>Ecdysozoa</taxon>
        <taxon>Arthropoda</taxon>
        <taxon>Crustacea</taxon>
        <taxon>Branchiopoda</taxon>
        <taxon>Anostraca</taxon>
        <taxon>Artemiidae</taxon>
        <taxon>Artemia</taxon>
    </lineage>
</organism>
<dbReference type="Gene3D" id="1.10.3210.10">
    <property type="entry name" value="Hypothetical protein af1432"/>
    <property type="match status" value="1"/>
</dbReference>
<evidence type="ECO:0000256" key="8">
    <source>
        <dbReference type="ARBA" id="ARBA00015933"/>
    </source>
</evidence>
<evidence type="ECO:0000256" key="11">
    <source>
        <dbReference type="ARBA" id="ARBA00032735"/>
    </source>
</evidence>
<comment type="similarity">
    <text evidence="5">Belongs to the HDDC2 family.</text>
</comment>
<protein>
    <recommendedName>
        <fullName evidence="8">5'-deoxynucleotidase HDDC2</fullName>
        <ecNumber evidence="7">3.1.3.89</ecNumber>
    </recommendedName>
    <alternativeName>
        <fullName evidence="11">HD domain-containing protein 2</fullName>
    </alternativeName>
</protein>
<feature type="domain" description="HD" evidence="12">
    <location>
        <begin position="35"/>
        <end position="138"/>
    </location>
</feature>
<comment type="function">
    <text evidence="4">Catalyzes the dephosphorylation of the nucleoside 5'-monophosphates deoxyadenosine monophosphate (dAMP), deoxycytidine monophosphate (dCMP), deoxyguanosine monophosphate (dGMP) and deoxythymidine monophosphate (dTMP).</text>
</comment>
<comment type="caution">
    <text evidence="13">The sequence shown here is derived from an EMBL/GenBank/DDBJ whole genome shotgun (WGS) entry which is preliminary data.</text>
</comment>
<dbReference type="InterPro" id="IPR003607">
    <property type="entry name" value="HD/PDEase_dom"/>
</dbReference>
<reference evidence="13" key="1">
    <citation type="submission" date="2023-07" db="EMBL/GenBank/DDBJ databases">
        <title>Chromosome-level genome assembly of Artemia franciscana.</title>
        <authorList>
            <person name="Jo E."/>
        </authorList>
    </citation>
    <scope>NUCLEOTIDE SEQUENCE</scope>
    <source>
        <tissue evidence="13">Whole body</tissue>
    </source>
</reference>
<dbReference type="AlphaFoldDB" id="A0AA88I1X9"/>
<dbReference type="FunFam" id="1.10.3210.10:FF:000035">
    <property type="entry name" value="HD family hydrolase"/>
    <property type="match status" value="1"/>
</dbReference>
<dbReference type="InterPro" id="IPR006674">
    <property type="entry name" value="HD_domain"/>
</dbReference>
<proteinExistence type="inferred from homology"/>
<dbReference type="InterPro" id="IPR039356">
    <property type="entry name" value="YfbR/HDDC2"/>
</dbReference>
<evidence type="ECO:0000313" key="14">
    <source>
        <dbReference type="Proteomes" id="UP001187531"/>
    </source>
</evidence>
<evidence type="ECO:0000313" key="13">
    <source>
        <dbReference type="EMBL" id="KAK2722395.1"/>
    </source>
</evidence>
<evidence type="ECO:0000256" key="5">
    <source>
        <dbReference type="ARBA" id="ARBA00009999"/>
    </source>
</evidence>
<comment type="cofactor">
    <cofactor evidence="3">
        <name>Co(2+)</name>
        <dbReference type="ChEBI" id="CHEBI:48828"/>
    </cofactor>
</comment>
<comment type="catalytic activity">
    <reaction evidence="1">
        <text>a 2'-deoxyribonucleoside 5'-phosphate + H2O = a 2'-deoxyribonucleoside + phosphate</text>
        <dbReference type="Rhea" id="RHEA:36167"/>
        <dbReference type="ChEBI" id="CHEBI:15377"/>
        <dbReference type="ChEBI" id="CHEBI:18274"/>
        <dbReference type="ChEBI" id="CHEBI:43474"/>
        <dbReference type="ChEBI" id="CHEBI:65317"/>
        <dbReference type="EC" id="3.1.3.89"/>
    </reaction>
</comment>
<comment type="subunit">
    <text evidence="6">Homodimer.</text>
</comment>
<dbReference type="GO" id="GO:0046872">
    <property type="term" value="F:metal ion binding"/>
    <property type="evidence" value="ECO:0007669"/>
    <property type="project" value="UniProtKB-KW"/>
</dbReference>
<accession>A0AA88I1X9</accession>
<evidence type="ECO:0000256" key="3">
    <source>
        <dbReference type="ARBA" id="ARBA00001941"/>
    </source>
</evidence>
<evidence type="ECO:0000256" key="4">
    <source>
        <dbReference type="ARBA" id="ARBA00004074"/>
    </source>
</evidence>
<keyword evidence="14" id="KW-1185">Reference proteome</keyword>
<evidence type="ECO:0000256" key="1">
    <source>
        <dbReference type="ARBA" id="ARBA00001638"/>
    </source>
</evidence>
<dbReference type="PANTHER" id="PTHR11845:SF13">
    <property type="entry name" value="5'-DEOXYNUCLEOTIDASE HDDC2"/>
    <property type="match status" value="1"/>
</dbReference>
<name>A0AA88I1X9_ARTSF</name>
<dbReference type="SMART" id="SM00471">
    <property type="entry name" value="HDc"/>
    <property type="match status" value="1"/>
</dbReference>
<dbReference type="SUPFAM" id="SSF109604">
    <property type="entry name" value="HD-domain/PDEase-like"/>
    <property type="match status" value="1"/>
</dbReference>
<keyword evidence="9" id="KW-0479">Metal-binding</keyword>
<dbReference type="PANTHER" id="PTHR11845">
    <property type="entry name" value="5'-DEOXYNUCLEOTIDASE HDDC2"/>
    <property type="match status" value="1"/>
</dbReference>
<dbReference type="Proteomes" id="UP001187531">
    <property type="component" value="Unassembled WGS sequence"/>
</dbReference>